<dbReference type="GO" id="GO:0005524">
    <property type="term" value="F:ATP binding"/>
    <property type="evidence" value="ECO:0007669"/>
    <property type="project" value="UniProtKB-KW"/>
</dbReference>
<evidence type="ECO:0000256" key="9">
    <source>
        <dbReference type="SAM" id="Coils"/>
    </source>
</evidence>
<dbReference type="GO" id="GO:0005788">
    <property type="term" value="C:endoplasmic reticulum lumen"/>
    <property type="evidence" value="ECO:0007669"/>
    <property type="project" value="UniProtKB-SubCell"/>
</dbReference>
<dbReference type="Pfam" id="PF00012">
    <property type="entry name" value="HSP70"/>
    <property type="match status" value="1"/>
</dbReference>
<sequence>MARLQVLCLSLLAVCATFWNPVQGVAVMSVDFGSEWMKIGIVSPGVPMEIVLNKESKRKTPVAIAFRNDERTIGEDAYTIGVKFPSNMYFYLLELLGKSIDNPLVQLYQKRFPYYTIVEDPERKTLLFEHDSETKFSPEELVAMILTKAKEYAESFALQQVTECVITVPAFFNQAERRAMLKAAELAGIKVLQLMNSNTAAALDYGIFRRKDFNETAQNILFYDMGASSTVATVASYQVVKIKERGYAEYHPQVSVSGLGYDRTLGGLEIQIRLRDYLGKAFNDMKKTKNDVFKNPRAMAKLFKEAGRVKNVLSANVDHFAQVENLIDEQDFRYQVTREQLENLCSDLFERVTQPIERALAASKLTLDDIGHIIIVGAGTRMPKVQEVLTAFTKRELGKNLNADEAPALGAVYRAADLSTGFQVKKFMTKDAVVFPIEVDFERELDSGDDGKKVVKIVRRTLFPAMNPYPQKKVLTFNKHNEDFVFYVNYGNMSSLPESEVAVLGSSNLTKVELSGIASGLTKHQDDGAEFKGIKAHFSIDDSGLLSLGSVESTFEKIHPVVADDSAEAANSTQGEGFNSTDSSNVTEKNSTATKQEKKPKIETLKEEISKQESILDLPDLTGATLTVAQKRIDALNEKDRARKEKEIAQNNLETFILDIQDKLSQDEFQSLTTEDHRTKILEKCSETSEWLYDEGSDVNAKEYQKKLQVLKDLTGAIFERHREHRDRPEVIAAFKNAMNVSTHFLSKFRNATPDEKYLDDDDLDGLETLLEDNQSWLDKKMLAQKETPLYEAPVLTLKAIAEKMGSMDKEVKMLVNKAKNARTKRLKELAEKLKEFDKKANETTEETKEETAEKKEKEAEDKKENTEQSSDSLDDDHVEL</sequence>
<dbReference type="AlphaFoldDB" id="E9GYH6"/>
<dbReference type="Gene3D" id="3.30.30.30">
    <property type="match status" value="1"/>
</dbReference>
<dbReference type="Gene3D" id="1.20.1270.10">
    <property type="match status" value="1"/>
</dbReference>
<organism evidence="12 13">
    <name type="scientific">Daphnia pulex</name>
    <name type="common">Water flea</name>
    <dbReference type="NCBI Taxonomy" id="6669"/>
    <lineage>
        <taxon>Eukaryota</taxon>
        <taxon>Metazoa</taxon>
        <taxon>Ecdysozoa</taxon>
        <taxon>Arthropoda</taxon>
        <taxon>Crustacea</taxon>
        <taxon>Branchiopoda</taxon>
        <taxon>Diplostraca</taxon>
        <taxon>Cladocera</taxon>
        <taxon>Anomopoda</taxon>
        <taxon>Daphniidae</taxon>
        <taxon>Daphnia</taxon>
    </lineage>
</organism>
<evidence type="ECO:0000313" key="13">
    <source>
        <dbReference type="Proteomes" id="UP000000305"/>
    </source>
</evidence>
<dbReference type="InterPro" id="IPR029047">
    <property type="entry name" value="HSP70_peptide-bd_sf"/>
</dbReference>
<keyword evidence="7" id="KW-0143">Chaperone</keyword>
<protein>
    <recommendedName>
        <fullName evidence="8">Hypoxia up-regulated protein 1</fullName>
    </recommendedName>
</protein>
<evidence type="ECO:0000256" key="7">
    <source>
        <dbReference type="ARBA" id="ARBA00023186"/>
    </source>
</evidence>
<dbReference type="InterPro" id="IPR029048">
    <property type="entry name" value="HSP70_C_sf"/>
</dbReference>
<keyword evidence="13" id="KW-1185">Reference proteome</keyword>
<keyword evidence="5" id="KW-0256">Endoplasmic reticulum</keyword>
<feature type="compositionally biased region" description="Basic and acidic residues" evidence="10">
    <location>
        <begin position="595"/>
        <end position="604"/>
    </location>
</feature>
<dbReference type="eggNOG" id="KOG0104">
    <property type="taxonomic scope" value="Eukaryota"/>
</dbReference>
<dbReference type="STRING" id="6669.E9GYH6"/>
<evidence type="ECO:0000256" key="1">
    <source>
        <dbReference type="ARBA" id="ARBA00004319"/>
    </source>
</evidence>
<dbReference type="InterPro" id="IPR043129">
    <property type="entry name" value="ATPase_NBD"/>
</dbReference>
<dbReference type="FunFam" id="1.20.1270.10:FF:000002">
    <property type="entry name" value="Heat shock 70 kDa protein 4"/>
    <property type="match status" value="1"/>
</dbReference>
<dbReference type="GO" id="GO:0000774">
    <property type="term" value="F:adenyl-nucleotide exchange factor activity"/>
    <property type="evidence" value="ECO:0000318"/>
    <property type="project" value="GO_Central"/>
</dbReference>
<accession>E9GYH6</accession>
<comment type="similarity">
    <text evidence="2">Belongs to the heat shock protein 70 family.</text>
</comment>
<proteinExistence type="inferred from homology"/>
<feature type="compositionally biased region" description="Polar residues" evidence="10">
    <location>
        <begin position="569"/>
        <end position="594"/>
    </location>
</feature>
<feature type="coiled-coil region" evidence="9">
    <location>
        <begin position="632"/>
        <end position="659"/>
    </location>
</feature>
<dbReference type="FunCoup" id="E9GYH6">
    <property type="interactions" value="1957"/>
</dbReference>
<keyword evidence="3 11" id="KW-0732">Signal</keyword>
<dbReference type="HOGENOM" id="CLU_005965_5_0_1"/>
<feature type="region of interest" description="Disordered" evidence="10">
    <location>
        <begin position="566"/>
        <end position="604"/>
    </location>
</feature>
<feature type="chain" id="PRO_5003241378" description="Hypoxia up-regulated protein 1" evidence="11">
    <location>
        <begin position="25"/>
        <end position="881"/>
    </location>
</feature>
<gene>
    <name evidence="12" type="ORF">DAPPUDRAFT_306788</name>
</gene>
<keyword evidence="4" id="KW-0547">Nucleotide-binding</keyword>
<dbReference type="FunFam" id="3.90.640.10:FF:000012">
    <property type="entry name" value="Hypoxia up-regulated protein 1"/>
    <property type="match status" value="1"/>
</dbReference>
<dbReference type="OrthoDB" id="10262720at2759"/>
<dbReference type="InterPro" id="IPR013126">
    <property type="entry name" value="Hsp_70_fam"/>
</dbReference>
<evidence type="ECO:0000256" key="5">
    <source>
        <dbReference type="ARBA" id="ARBA00022824"/>
    </source>
</evidence>
<dbReference type="CDD" id="cd10230">
    <property type="entry name" value="ASKHA_NBD_HSP70_HYOU1"/>
    <property type="match status" value="1"/>
</dbReference>
<dbReference type="EMBL" id="GL732575">
    <property type="protein sequence ID" value="EFX75392.1"/>
    <property type="molecule type" value="Genomic_DNA"/>
</dbReference>
<evidence type="ECO:0000256" key="8">
    <source>
        <dbReference type="ARBA" id="ARBA00040503"/>
    </source>
</evidence>
<dbReference type="Gene3D" id="2.60.34.10">
    <property type="entry name" value="Substrate Binding Domain Of DNAk, Chain A, domain 1"/>
    <property type="match status" value="1"/>
</dbReference>
<dbReference type="GO" id="GO:0034663">
    <property type="term" value="C:endoplasmic reticulum chaperone complex"/>
    <property type="evidence" value="ECO:0000318"/>
    <property type="project" value="GO_Central"/>
</dbReference>
<dbReference type="SUPFAM" id="SSF100934">
    <property type="entry name" value="Heat shock protein 70kD (HSP70), C-terminal subdomain"/>
    <property type="match status" value="1"/>
</dbReference>
<dbReference type="Gene3D" id="3.90.640.10">
    <property type="entry name" value="Actin, Chain A, domain 4"/>
    <property type="match status" value="1"/>
</dbReference>
<comment type="subcellular location">
    <subcellularLocation>
        <location evidence="1">Endoplasmic reticulum lumen</location>
    </subcellularLocation>
</comment>
<dbReference type="SUPFAM" id="SSF53067">
    <property type="entry name" value="Actin-like ATPase domain"/>
    <property type="match status" value="2"/>
</dbReference>
<dbReference type="GO" id="GO:0140662">
    <property type="term" value="F:ATP-dependent protein folding chaperone"/>
    <property type="evidence" value="ECO:0007669"/>
    <property type="project" value="InterPro"/>
</dbReference>
<dbReference type="Proteomes" id="UP000000305">
    <property type="component" value="Unassembled WGS sequence"/>
</dbReference>
<evidence type="ECO:0000256" key="4">
    <source>
        <dbReference type="ARBA" id="ARBA00022741"/>
    </source>
</evidence>
<evidence type="ECO:0000256" key="6">
    <source>
        <dbReference type="ARBA" id="ARBA00022840"/>
    </source>
</evidence>
<dbReference type="PANTHER" id="PTHR45639:SF3">
    <property type="entry name" value="HYPOXIA UP-REGULATED PROTEIN 1"/>
    <property type="match status" value="1"/>
</dbReference>
<feature type="signal peptide" evidence="11">
    <location>
        <begin position="1"/>
        <end position="24"/>
    </location>
</feature>
<dbReference type="PRINTS" id="PR00301">
    <property type="entry name" value="HEATSHOCK70"/>
</dbReference>
<dbReference type="KEGG" id="dpx:DAPPUDRAFT_306788"/>
<feature type="region of interest" description="Disordered" evidence="10">
    <location>
        <begin position="836"/>
        <end position="881"/>
    </location>
</feature>
<keyword evidence="9" id="KW-0175">Coiled coil</keyword>
<feature type="compositionally biased region" description="Basic and acidic residues" evidence="10">
    <location>
        <begin position="836"/>
        <end position="867"/>
    </location>
</feature>
<reference evidence="12 13" key="1">
    <citation type="journal article" date="2011" name="Science">
        <title>The ecoresponsive genome of Daphnia pulex.</title>
        <authorList>
            <person name="Colbourne J.K."/>
            <person name="Pfrender M.E."/>
            <person name="Gilbert D."/>
            <person name="Thomas W.K."/>
            <person name="Tucker A."/>
            <person name="Oakley T.H."/>
            <person name="Tokishita S."/>
            <person name="Aerts A."/>
            <person name="Arnold G.J."/>
            <person name="Basu M.K."/>
            <person name="Bauer D.J."/>
            <person name="Caceres C.E."/>
            <person name="Carmel L."/>
            <person name="Casola C."/>
            <person name="Choi J.H."/>
            <person name="Detter J.C."/>
            <person name="Dong Q."/>
            <person name="Dusheyko S."/>
            <person name="Eads B.D."/>
            <person name="Frohlich T."/>
            <person name="Geiler-Samerotte K.A."/>
            <person name="Gerlach D."/>
            <person name="Hatcher P."/>
            <person name="Jogdeo S."/>
            <person name="Krijgsveld J."/>
            <person name="Kriventseva E.V."/>
            <person name="Kultz D."/>
            <person name="Laforsch C."/>
            <person name="Lindquist E."/>
            <person name="Lopez J."/>
            <person name="Manak J.R."/>
            <person name="Muller J."/>
            <person name="Pangilinan J."/>
            <person name="Patwardhan R.P."/>
            <person name="Pitluck S."/>
            <person name="Pritham E.J."/>
            <person name="Rechtsteiner A."/>
            <person name="Rho M."/>
            <person name="Rogozin I.B."/>
            <person name="Sakarya O."/>
            <person name="Salamov A."/>
            <person name="Schaack S."/>
            <person name="Shapiro H."/>
            <person name="Shiga Y."/>
            <person name="Skalitzky C."/>
            <person name="Smith Z."/>
            <person name="Souvorov A."/>
            <person name="Sung W."/>
            <person name="Tang Z."/>
            <person name="Tsuchiya D."/>
            <person name="Tu H."/>
            <person name="Vos H."/>
            <person name="Wang M."/>
            <person name="Wolf Y.I."/>
            <person name="Yamagata H."/>
            <person name="Yamada T."/>
            <person name="Ye Y."/>
            <person name="Shaw J.R."/>
            <person name="Andrews J."/>
            <person name="Crease T.J."/>
            <person name="Tang H."/>
            <person name="Lucas S.M."/>
            <person name="Robertson H.M."/>
            <person name="Bork P."/>
            <person name="Koonin E.V."/>
            <person name="Zdobnov E.M."/>
            <person name="Grigoriev I.V."/>
            <person name="Lynch M."/>
            <person name="Boore J.L."/>
        </authorList>
    </citation>
    <scope>NUCLEOTIDE SEQUENCE [LARGE SCALE GENOMIC DNA]</scope>
</reference>
<evidence type="ECO:0000256" key="3">
    <source>
        <dbReference type="ARBA" id="ARBA00022729"/>
    </source>
</evidence>
<dbReference type="OMA" id="SRTPMIQ"/>
<evidence type="ECO:0000256" key="11">
    <source>
        <dbReference type="SAM" id="SignalP"/>
    </source>
</evidence>
<evidence type="ECO:0000256" key="2">
    <source>
        <dbReference type="ARBA" id="ARBA00007381"/>
    </source>
</evidence>
<evidence type="ECO:0000256" key="10">
    <source>
        <dbReference type="SAM" id="MobiDB-lite"/>
    </source>
</evidence>
<evidence type="ECO:0000313" key="12">
    <source>
        <dbReference type="EMBL" id="EFX75392.1"/>
    </source>
</evidence>
<keyword evidence="6" id="KW-0067">ATP-binding</keyword>
<name>E9GYH6_DAPPU</name>
<dbReference type="FunFam" id="3.30.30.30:FF:000004">
    <property type="entry name" value="hypoxia up-regulated protein 1"/>
    <property type="match status" value="1"/>
</dbReference>
<dbReference type="PANTHER" id="PTHR45639">
    <property type="entry name" value="HSC70CB, ISOFORM G-RELATED"/>
    <property type="match status" value="1"/>
</dbReference>
<dbReference type="Gene3D" id="3.30.420.40">
    <property type="match status" value="2"/>
</dbReference>
<dbReference type="InParanoid" id="E9GYH6"/>